<protein>
    <submittedName>
        <fullName evidence="1">Uncharacterized protein</fullName>
    </submittedName>
</protein>
<reference evidence="2" key="1">
    <citation type="submission" date="2018-08" db="EMBL/GenBank/DDBJ databases">
        <authorList>
            <person name="Im W.T."/>
        </authorList>
    </citation>
    <scope>NUCLEOTIDE SEQUENCE [LARGE SCALE GENOMIC DNA]</scope>
    <source>
        <strain evidence="2">LA-28</strain>
    </source>
</reference>
<dbReference type="EMBL" id="QURN01000006">
    <property type="protein sequence ID" value="RFC67709.1"/>
    <property type="molecule type" value="Genomic_DNA"/>
</dbReference>
<evidence type="ECO:0000313" key="1">
    <source>
        <dbReference type="EMBL" id="RFC67709.1"/>
    </source>
</evidence>
<accession>A0A371XEP5</accession>
<dbReference type="AlphaFoldDB" id="A0A371XEP5"/>
<comment type="caution">
    <text evidence="1">The sequence shown here is derived from an EMBL/GenBank/DDBJ whole genome shotgun (WGS) entry which is preliminary data.</text>
</comment>
<gene>
    <name evidence="1" type="ORF">DY251_08895</name>
</gene>
<keyword evidence="2" id="KW-1185">Reference proteome</keyword>
<dbReference type="Proteomes" id="UP000262379">
    <property type="component" value="Unassembled WGS sequence"/>
</dbReference>
<name>A0A371XEP5_9HYPH</name>
<organism evidence="1 2">
    <name type="scientific">Mesorhizobium denitrificans</name>
    <dbReference type="NCBI Taxonomy" id="2294114"/>
    <lineage>
        <taxon>Bacteria</taxon>
        <taxon>Pseudomonadati</taxon>
        <taxon>Pseudomonadota</taxon>
        <taxon>Alphaproteobacteria</taxon>
        <taxon>Hyphomicrobiales</taxon>
        <taxon>Phyllobacteriaceae</taxon>
        <taxon>Mesorhizobium</taxon>
    </lineage>
</organism>
<proteinExistence type="predicted"/>
<evidence type="ECO:0000313" key="2">
    <source>
        <dbReference type="Proteomes" id="UP000262379"/>
    </source>
</evidence>
<sequence length="87" mass="9893">MALMKSTSSLRIRKLSRDELNSYGLRMLNTAYEESLRYKVSQKWGEEGVRKLAEAIAISDACDQDFTDNCPSDLDGLFKVIELIESK</sequence>